<dbReference type="InterPro" id="IPR008979">
    <property type="entry name" value="Galactose-bd-like_sf"/>
</dbReference>
<accession>A0A4P6ENC0</accession>
<feature type="region of interest" description="Disordered" evidence="1">
    <location>
        <begin position="24"/>
        <end position="49"/>
    </location>
</feature>
<dbReference type="Gene3D" id="2.60.120.260">
    <property type="entry name" value="Galactose-binding domain-like"/>
    <property type="match status" value="1"/>
</dbReference>
<dbReference type="AlphaFoldDB" id="A0A4P6ENC0"/>
<dbReference type="EMBL" id="CP035495">
    <property type="protein sequence ID" value="QAY63985.1"/>
    <property type="molecule type" value="Genomic_DNA"/>
</dbReference>
<organism evidence="2 3">
    <name type="scientific">Xylanimonas allomyrinae</name>
    <dbReference type="NCBI Taxonomy" id="2509459"/>
    <lineage>
        <taxon>Bacteria</taxon>
        <taxon>Bacillati</taxon>
        <taxon>Actinomycetota</taxon>
        <taxon>Actinomycetes</taxon>
        <taxon>Micrococcales</taxon>
        <taxon>Promicromonosporaceae</taxon>
        <taxon>Xylanimonas</taxon>
    </lineage>
</organism>
<protein>
    <submittedName>
        <fullName evidence="2">Uncharacterized protein</fullName>
    </submittedName>
</protein>
<gene>
    <name evidence="2" type="ORF">ET495_12940</name>
</gene>
<sequence>MLVALIAGAAWAVNRVISPFEPPASVATSTETGGSPDPTDGAATAPTPADPEVVRPVIATAEQVGPAASCRGEQPETAVLAVDGDPSTFWFTCTYSSPTFGGLKDGIGFTVTLREPATVNSMTILSNSAGGHVEVRKATSANPTEGPVLAEGAFAATTELTFAQPVVGDSFVIWITELPTTEGSNRLELSEITLQ</sequence>
<reference evidence="2 3" key="1">
    <citation type="submission" date="2019-01" db="EMBL/GenBank/DDBJ databases">
        <title>Genome sequencing of strain 2JSPR-7.</title>
        <authorList>
            <person name="Heo J."/>
            <person name="Kim S.-J."/>
            <person name="Kim J.-S."/>
            <person name="Hong S.-B."/>
            <person name="Kwon S.-W."/>
        </authorList>
    </citation>
    <scope>NUCLEOTIDE SEQUENCE [LARGE SCALE GENOMIC DNA]</scope>
    <source>
        <strain evidence="2 3">2JSPR-7</strain>
    </source>
</reference>
<proteinExistence type="predicted"/>
<dbReference type="SUPFAM" id="SSF49785">
    <property type="entry name" value="Galactose-binding domain-like"/>
    <property type="match status" value="1"/>
</dbReference>
<evidence type="ECO:0000313" key="2">
    <source>
        <dbReference type="EMBL" id="QAY63985.1"/>
    </source>
</evidence>
<dbReference type="OrthoDB" id="9786339at2"/>
<keyword evidence="3" id="KW-1185">Reference proteome</keyword>
<feature type="compositionally biased region" description="Low complexity" evidence="1">
    <location>
        <begin position="36"/>
        <end position="49"/>
    </location>
</feature>
<evidence type="ECO:0000313" key="3">
    <source>
        <dbReference type="Proteomes" id="UP000291758"/>
    </source>
</evidence>
<dbReference type="RefSeq" id="WP_129205145.1">
    <property type="nucleotide sequence ID" value="NZ_CP035495.1"/>
</dbReference>
<dbReference type="KEGG" id="xyl:ET495_12940"/>
<dbReference type="Proteomes" id="UP000291758">
    <property type="component" value="Chromosome"/>
</dbReference>
<evidence type="ECO:0000256" key="1">
    <source>
        <dbReference type="SAM" id="MobiDB-lite"/>
    </source>
</evidence>
<name>A0A4P6ENC0_9MICO</name>